<keyword evidence="7" id="KW-1185">Reference proteome</keyword>
<evidence type="ECO:0000256" key="4">
    <source>
        <dbReference type="ARBA" id="ARBA00023136"/>
    </source>
</evidence>
<dbReference type="Proteomes" id="UP000823941">
    <property type="component" value="Chromosome 13"/>
</dbReference>
<keyword evidence="3 5" id="KW-1133">Transmembrane helix</keyword>
<evidence type="ECO:0000256" key="2">
    <source>
        <dbReference type="ARBA" id="ARBA00022692"/>
    </source>
</evidence>
<feature type="transmembrane region" description="Helical" evidence="5">
    <location>
        <begin position="236"/>
        <end position="262"/>
    </location>
</feature>
<sequence length="329" mass="36894">MKCVKYRMPKVLFACFNTVFFACGFVEVVCGFLLLCDSRRVLLSQLLATPEGGLPQPPFYYLALALLAAGLTICAIGALGCWATYMPGYSILTVYFLLVLTLLTGECAGGALAAVWPRCVGLQNARGGAVGALQAYYGVPDYEQFTAALDLAQTELECCGMTDARNFDMSMWQLRRLGPRGLSVPLSCCVQDRAAGSYLNPLPLNQSRCQDIQPNPTFRHVQGCLGKVEDWYQEQYMIFLLALFVVALLKLGLLLTTIFSCIRLKRKRKDIHAYIMKTIDNKTNENIYESKMSSMHEEPITAKYIQPNNYYSPRVRNPRIFYNKPNEMV</sequence>
<reference evidence="6 7" key="1">
    <citation type="submission" date="2021-06" db="EMBL/GenBank/DDBJ databases">
        <title>A haploid diamondback moth (Plutella xylostella L.) genome assembly resolves 31 chromosomes and identifies a diamide resistance mutation.</title>
        <authorList>
            <person name="Ward C.M."/>
            <person name="Perry K.D."/>
            <person name="Baker G."/>
            <person name="Powis K."/>
            <person name="Heckel D.G."/>
            <person name="Baxter S.W."/>
        </authorList>
    </citation>
    <scope>NUCLEOTIDE SEQUENCE [LARGE SCALE GENOMIC DNA]</scope>
    <source>
        <strain evidence="6 7">LV</strain>
        <tissue evidence="6">Single pupa</tissue>
    </source>
</reference>
<dbReference type="PANTHER" id="PTHR19282:SF428">
    <property type="entry name" value="TETRASPANIN 68C, ISOFORM A"/>
    <property type="match status" value="1"/>
</dbReference>
<keyword evidence="4 5" id="KW-0472">Membrane</keyword>
<feature type="transmembrane region" description="Helical" evidence="5">
    <location>
        <begin position="12"/>
        <end position="35"/>
    </location>
</feature>
<dbReference type="PROSITE" id="PS51257">
    <property type="entry name" value="PROKAR_LIPOPROTEIN"/>
    <property type="match status" value="1"/>
</dbReference>
<protein>
    <recommendedName>
        <fullName evidence="8">Tetraspanin</fullName>
    </recommendedName>
</protein>
<evidence type="ECO:0000256" key="5">
    <source>
        <dbReference type="SAM" id="Phobius"/>
    </source>
</evidence>
<dbReference type="Pfam" id="PF00335">
    <property type="entry name" value="Tetraspanin"/>
    <property type="match status" value="1"/>
</dbReference>
<evidence type="ECO:0000256" key="1">
    <source>
        <dbReference type="ARBA" id="ARBA00004141"/>
    </source>
</evidence>
<evidence type="ECO:0000256" key="3">
    <source>
        <dbReference type="ARBA" id="ARBA00022989"/>
    </source>
</evidence>
<feature type="transmembrane region" description="Helical" evidence="5">
    <location>
        <begin position="94"/>
        <end position="116"/>
    </location>
</feature>
<comment type="caution">
    <text evidence="6">The sequence shown here is derived from an EMBL/GenBank/DDBJ whole genome shotgun (WGS) entry which is preliminary data.</text>
</comment>
<comment type="subcellular location">
    <subcellularLocation>
        <location evidence="1">Membrane</location>
        <topology evidence="1">Multi-pass membrane protein</topology>
    </subcellularLocation>
</comment>
<dbReference type="PRINTS" id="PR00259">
    <property type="entry name" value="TMFOUR"/>
</dbReference>
<accession>A0ABQ7QK13</accession>
<feature type="transmembrane region" description="Helical" evidence="5">
    <location>
        <begin position="59"/>
        <end position="82"/>
    </location>
</feature>
<dbReference type="PANTHER" id="PTHR19282">
    <property type="entry name" value="TETRASPANIN"/>
    <property type="match status" value="1"/>
</dbReference>
<evidence type="ECO:0000313" key="7">
    <source>
        <dbReference type="Proteomes" id="UP000823941"/>
    </source>
</evidence>
<dbReference type="InterPro" id="IPR018499">
    <property type="entry name" value="Tetraspanin/Peripherin"/>
</dbReference>
<dbReference type="SUPFAM" id="SSF48652">
    <property type="entry name" value="Tetraspanin"/>
    <property type="match status" value="1"/>
</dbReference>
<evidence type="ECO:0008006" key="8">
    <source>
        <dbReference type="Google" id="ProtNLM"/>
    </source>
</evidence>
<name>A0ABQ7QK13_PLUXY</name>
<proteinExistence type="predicted"/>
<dbReference type="InterPro" id="IPR008952">
    <property type="entry name" value="Tetraspanin_EC2_sf"/>
</dbReference>
<organism evidence="6 7">
    <name type="scientific">Plutella xylostella</name>
    <name type="common">Diamondback moth</name>
    <name type="synonym">Plutella maculipennis</name>
    <dbReference type="NCBI Taxonomy" id="51655"/>
    <lineage>
        <taxon>Eukaryota</taxon>
        <taxon>Metazoa</taxon>
        <taxon>Ecdysozoa</taxon>
        <taxon>Arthropoda</taxon>
        <taxon>Hexapoda</taxon>
        <taxon>Insecta</taxon>
        <taxon>Pterygota</taxon>
        <taxon>Neoptera</taxon>
        <taxon>Endopterygota</taxon>
        <taxon>Lepidoptera</taxon>
        <taxon>Glossata</taxon>
        <taxon>Ditrysia</taxon>
        <taxon>Yponomeutoidea</taxon>
        <taxon>Plutellidae</taxon>
        <taxon>Plutella</taxon>
    </lineage>
</organism>
<dbReference type="Gene3D" id="1.10.1450.10">
    <property type="entry name" value="Tetraspanin"/>
    <property type="match status" value="1"/>
</dbReference>
<keyword evidence="2 5" id="KW-0812">Transmembrane</keyword>
<dbReference type="EMBL" id="JAHIBW010000013">
    <property type="protein sequence ID" value="KAG7305405.1"/>
    <property type="molecule type" value="Genomic_DNA"/>
</dbReference>
<evidence type="ECO:0000313" key="6">
    <source>
        <dbReference type="EMBL" id="KAG7305405.1"/>
    </source>
</evidence>
<gene>
    <name evidence="6" type="ORF">JYU34_009474</name>
</gene>